<keyword evidence="5 17" id="KW-0732">Signal</keyword>
<feature type="transmembrane region" description="Helical" evidence="16">
    <location>
        <begin position="302"/>
        <end position="324"/>
    </location>
</feature>
<dbReference type="FunFam" id="3.30.430.20:FF:000003">
    <property type="entry name" value="Cysteine-rich RLK (RECEPTOR-like protein kinase) 10"/>
    <property type="match status" value="1"/>
</dbReference>
<dbReference type="Gene3D" id="1.10.510.10">
    <property type="entry name" value="Transferase(Phosphotransferase) domain 1"/>
    <property type="match status" value="1"/>
</dbReference>
<evidence type="ECO:0000259" key="18">
    <source>
        <dbReference type="PROSITE" id="PS50011"/>
    </source>
</evidence>
<organism evidence="20">
    <name type="scientific">Davidia involucrata</name>
    <name type="common">Dove tree</name>
    <dbReference type="NCBI Taxonomy" id="16924"/>
    <lineage>
        <taxon>Eukaryota</taxon>
        <taxon>Viridiplantae</taxon>
        <taxon>Streptophyta</taxon>
        <taxon>Embryophyta</taxon>
        <taxon>Tracheophyta</taxon>
        <taxon>Spermatophyta</taxon>
        <taxon>Magnoliopsida</taxon>
        <taxon>eudicotyledons</taxon>
        <taxon>Gunneridae</taxon>
        <taxon>Pentapetalae</taxon>
        <taxon>asterids</taxon>
        <taxon>Cornales</taxon>
        <taxon>Nyssaceae</taxon>
        <taxon>Davidia</taxon>
    </lineage>
</organism>
<keyword evidence="13" id="KW-0325">Glycoprotein</keyword>
<dbReference type="SUPFAM" id="SSF56112">
    <property type="entry name" value="Protein kinase-like (PK-like)"/>
    <property type="match status" value="1"/>
</dbReference>
<feature type="domain" description="Gnk2-homologous" evidence="19">
    <location>
        <begin position="39"/>
        <end position="146"/>
    </location>
</feature>
<accession>A0A5B7A4F7</accession>
<dbReference type="EC" id="2.7.11.1" evidence="20"/>
<dbReference type="InterPro" id="IPR002902">
    <property type="entry name" value="GNK2"/>
</dbReference>
<feature type="compositionally biased region" description="Polar residues" evidence="15">
    <location>
        <begin position="666"/>
        <end position="677"/>
    </location>
</feature>
<evidence type="ECO:0000256" key="12">
    <source>
        <dbReference type="ARBA" id="ARBA00023170"/>
    </source>
</evidence>
<dbReference type="Pfam" id="PF01657">
    <property type="entry name" value="Stress-antifung"/>
    <property type="match status" value="2"/>
</dbReference>
<evidence type="ECO:0000256" key="2">
    <source>
        <dbReference type="ARBA" id="ARBA00022527"/>
    </source>
</evidence>
<evidence type="ECO:0000256" key="3">
    <source>
        <dbReference type="ARBA" id="ARBA00022679"/>
    </source>
</evidence>
<evidence type="ECO:0000256" key="10">
    <source>
        <dbReference type="ARBA" id="ARBA00022989"/>
    </source>
</evidence>
<evidence type="ECO:0000256" key="14">
    <source>
        <dbReference type="PROSITE-ProRule" id="PRU10141"/>
    </source>
</evidence>
<dbReference type="GO" id="GO:0042742">
    <property type="term" value="P:defense response to bacterium"/>
    <property type="evidence" value="ECO:0007669"/>
    <property type="project" value="UniProtKB-ARBA"/>
</dbReference>
<evidence type="ECO:0000256" key="11">
    <source>
        <dbReference type="ARBA" id="ARBA00023136"/>
    </source>
</evidence>
<dbReference type="SMART" id="SM00220">
    <property type="entry name" value="S_TKc"/>
    <property type="match status" value="1"/>
</dbReference>
<keyword evidence="10 16" id="KW-1133">Transmembrane helix</keyword>
<evidence type="ECO:0000256" key="1">
    <source>
        <dbReference type="ARBA" id="ARBA00004167"/>
    </source>
</evidence>
<evidence type="ECO:0000256" key="7">
    <source>
        <dbReference type="ARBA" id="ARBA00022741"/>
    </source>
</evidence>
<gene>
    <name evidence="20" type="ORF">Din_021173</name>
</gene>
<dbReference type="PROSITE" id="PS50011">
    <property type="entry name" value="PROTEIN_KINASE_DOM"/>
    <property type="match status" value="1"/>
</dbReference>
<protein>
    <submittedName>
        <fullName evidence="20">Putative cysteine-rich receptor-like protein kinase 10</fullName>
        <ecNumber evidence="20">2.7.11.1</ecNumber>
    </submittedName>
</protein>
<dbReference type="PROSITE" id="PS00107">
    <property type="entry name" value="PROTEIN_KINASE_ATP"/>
    <property type="match status" value="1"/>
</dbReference>
<evidence type="ECO:0000256" key="6">
    <source>
        <dbReference type="ARBA" id="ARBA00022737"/>
    </source>
</evidence>
<dbReference type="InterPro" id="IPR000719">
    <property type="entry name" value="Prot_kinase_dom"/>
</dbReference>
<proteinExistence type="predicted"/>
<keyword evidence="9 14" id="KW-0067">ATP-binding</keyword>
<dbReference type="GO" id="GO:0009751">
    <property type="term" value="P:response to salicylic acid"/>
    <property type="evidence" value="ECO:0007669"/>
    <property type="project" value="UniProtKB-ARBA"/>
</dbReference>
<dbReference type="EMBL" id="GHES01021173">
    <property type="protein sequence ID" value="MPA51732.1"/>
    <property type="molecule type" value="Transcribed_RNA"/>
</dbReference>
<dbReference type="CDD" id="cd23509">
    <property type="entry name" value="Gnk2-like"/>
    <property type="match status" value="2"/>
</dbReference>
<dbReference type="FunFam" id="3.30.200.20:FF:000727">
    <property type="entry name" value="Cysteine-rich RLK (RECEPTOR-like protein kinase) 23"/>
    <property type="match status" value="1"/>
</dbReference>
<dbReference type="Gene3D" id="3.30.200.20">
    <property type="entry name" value="Phosphorylase Kinase, domain 1"/>
    <property type="match status" value="1"/>
</dbReference>
<evidence type="ECO:0000256" key="15">
    <source>
        <dbReference type="SAM" id="MobiDB-lite"/>
    </source>
</evidence>
<dbReference type="GO" id="GO:0005524">
    <property type="term" value="F:ATP binding"/>
    <property type="evidence" value="ECO:0007669"/>
    <property type="project" value="UniProtKB-UniRule"/>
</dbReference>
<dbReference type="FunFam" id="3.30.430.20:FF:000002">
    <property type="entry name" value="Cysteine-rich receptor-like protein kinase 10"/>
    <property type="match status" value="1"/>
</dbReference>
<comment type="subcellular location">
    <subcellularLocation>
        <location evidence="1">Membrane</location>
        <topology evidence="1">Single-pass membrane protein</topology>
    </subcellularLocation>
</comment>
<keyword evidence="3 20" id="KW-0808">Transferase</keyword>
<name>A0A5B7A4F7_DAVIN</name>
<dbReference type="CDD" id="cd14066">
    <property type="entry name" value="STKc_IRAK"/>
    <property type="match status" value="1"/>
</dbReference>
<evidence type="ECO:0000256" key="8">
    <source>
        <dbReference type="ARBA" id="ARBA00022777"/>
    </source>
</evidence>
<feature type="binding site" evidence="14">
    <location>
        <position position="392"/>
    </location>
    <ligand>
        <name>ATP</name>
        <dbReference type="ChEBI" id="CHEBI:30616"/>
    </ligand>
</feature>
<dbReference type="PANTHER" id="PTHR27002:SF1050">
    <property type="entry name" value="CYSTEINE-RICH RECEPTOR-LIKE PROTEIN KINASE 5"/>
    <property type="match status" value="1"/>
</dbReference>
<dbReference type="FunFam" id="1.10.510.10:FF:000129">
    <property type="entry name" value="cysteine-rich receptor-like protein kinase 10"/>
    <property type="match status" value="1"/>
</dbReference>
<evidence type="ECO:0000256" key="5">
    <source>
        <dbReference type="ARBA" id="ARBA00022729"/>
    </source>
</evidence>
<evidence type="ECO:0000259" key="19">
    <source>
        <dbReference type="PROSITE" id="PS51473"/>
    </source>
</evidence>
<dbReference type="InterPro" id="IPR038408">
    <property type="entry name" value="GNK2_sf"/>
</dbReference>
<evidence type="ECO:0000256" key="13">
    <source>
        <dbReference type="ARBA" id="ARBA00023180"/>
    </source>
</evidence>
<feature type="chain" id="PRO_5022750488" evidence="17">
    <location>
        <begin position="37"/>
        <end position="689"/>
    </location>
</feature>
<dbReference type="PANTHER" id="PTHR27002">
    <property type="entry name" value="RECEPTOR-LIKE SERINE/THREONINE-PROTEIN KINASE SD1-8"/>
    <property type="match status" value="1"/>
</dbReference>
<reference evidence="20" key="1">
    <citation type="submission" date="2019-08" db="EMBL/GenBank/DDBJ databases">
        <title>Reference gene set and small RNA set construction with multiple tissues from Davidia involucrata Baill.</title>
        <authorList>
            <person name="Yang H."/>
            <person name="Zhou C."/>
            <person name="Li G."/>
            <person name="Wang J."/>
            <person name="Gao P."/>
            <person name="Wang M."/>
            <person name="Wang R."/>
            <person name="Zhao Y."/>
        </authorList>
    </citation>
    <scope>NUCLEOTIDE SEQUENCE</scope>
    <source>
        <tissue evidence="20">Mixed with DoveR01_LX</tissue>
    </source>
</reference>
<evidence type="ECO:0000256" key="16">
    <source>
        <dbReference type="SAM" id="Phobius"/>
    </source>
</evidence>
<dbReference type="GO" id="GO:0004674">
    <property type="term" value="F:protein serine/threonine kinase activity"/>
    <property type="evidence" value="ECO:0007669"/>
    <property type="project" value="UniProtKB-KW"/>
</dbReference>
<dbReference type="Gene3D" id="3.30.430.20">
    <property type="entry name" value="Gnk2 domain, C-X8-C-X2-C motif"/>
    <property type="match status" value="2"/>
</dbReference>
<keyword evidence="12 20" id="KW-0675">Receptor</keyword>
<keyword evidence="4 16" id="KW-0812">Transmembrane</keyword>
<sequence length="689" mass="76348">MVVVMMLFCTHMYSLLKTFVVVSVLWLLIIIPSSEAAPTYLYHICPNTTTYTPNSTFQANLNLLLSSLSSNNATGGRNNGFYNATAGRAAPNAAYGLFLCRGDVTTDVCRDCVGTAVDDIVQRCPKEKVAVVWYDECMLRYSNQSFFSTMDESPRVYMWNTQNITNGLDRFQQVLGDTMDDLATRASTNQSANDQSVKGFATGEANFTSLQKLYSLVQCTPDLLGVDCNRCLRVSISLLPSTAQGGRVLLPSCNSRFELYPFFTATAPPPPPPPPPTPTLAPPPPARSPPGPGKGKISTQTIIAIVVPICVSVVLFSIGLCFLVRKARKKYDAVEEEETVGNEITNAQSLQFDLAMIEAATNNFSDENKIGEGGFGVVYKGILANGQEIAVKRLSISSGQGATEFKNEIVLVAKLQHRNLVRLQGFCLEGVEKILIYEYVPNKSLDYFLFDPEKQGQLDWSRRYKIIGGIARGILYLHEDSRLRIIHRDLKASNILIDGEMNPKISDFGMARIFVVDQSQANTNRIVGTYGYMSPEYAMHGQFSVKSDVFSFGVLVLEIISGKKNSSFYQSDGAEDLPSYAWKLWRERTPLELMDPTLTDSYSRNEVLRCIHIGLLCVQEDVDARPSMASVVLMLNSYSVTLPLPQQPPFFVRSRTESQIPKGLESDQSTSKSMPWSVNEASITELYPR</sequence>
<feature type="compositionally biased region" description="Pro residues" evidence="15">
    <location>
        <begin position="267"/>
        <end position="292"/>
    </location>
</feature>
<dbReference type="PROSITE" id="PS51473">
    <property type="entry name" value="GNK2"/>
    <property type="match status" value="2"/>
</dbReference>
<dbReference type="GO" id="GO:0005886">
    <property type="term" value="C:plasma membrane"/>
    <property type="evidence" value="ECO:0007669"/>
    <property type="project" value="TreeGrafter"/>
</dbReference>
<feature type="domain" description="Protein kinase" evidence="18">
    <location>
        <begin position="364"/>
        <end position="651"/>
    </location>
</feature>
<keyword evidence="6" id="KW-0677">Repeat</keyword>
<evidence type="ECO:0000256" key="4">
    <source>
        <dbReference type="ARBA" id="ARBA00022692"/>
    </source>
</evidence>
<dbReference type="PROSITE" id="PS00108">
    <property type="entry name" value="PROTEIN_KINASE_ST"/>
    <property type="match status" value="1"/>
</dbReference>
<dbReference type="Pfam" id="PF07714">
    <property type="entry name" value="PK_Tyr_Ser-Thr"/>
    <property type="match status" value="1"/>
</dbReference>
<keyword evidence="8 20" id="KW-0418">Kinase</keyword>
<dbReference type="InterPro" id="IPR011009">
    <property type="entry name" value="Kinase-like_dom_sf"/>
</dbReference>
<feature type="domain" description="Gnk2-homologous" evidence="19">
    <location>
        <begin position="152"/>
        <end position="262"/>
    </location>
</feature>
<feature type="region of interest" description="Disordered" evidence="15">
    <location>
        <begin position="264"/>
        <end position="295"/>
    </location>
</feature>
<keyword evidence="7 14" id="KW-0547">Nucleotide-binding</keyword>
<dbReference type="InterPro" id="IPR008271">
    <property type="entry name" value="Ser/Thr_kinase_AS"/>
</dbReference>
<feature type="signal peptide" evidence="17">
    <location>
        <begin position="1"/>
        <end position="36"/>
    </location>
</feature>
<evidence type="ECO:0000256" key="9">
    <source>
        <dbReference type="ARBA" id="ARBA00022840"/>
    </source>
</evidence>
<evidence type="ECO:0000256" key="17">
    <source>
        <dbReference type="SAM" id="SignalP"/>
    </source>
</evidence>
<dbReference type="AlphaFoldDB" id="A0A5B7A4F7"/>
<feature type="region of interest" description="Disordered" evidence="15">
    <location>
        <begin position="656"/>
        <end position="677"/>
    </location>
</feature>
<evidence type="ECO:0000313" key="20">
    <source>
        <dbReference type="EMBL" id="MPA51732.1"/>
    </source>
</evidence>
<dbReference type="InterPro" id="IPR017441">
    <property type="entry name" value="Protein_kinase_ATP_BS"/>
</dbReference>
<keyword evidence="2" id="KW-0723">Serine/threonine-protein kinase</keyword>
<keyword evidence="11 16" id="KW-0472">Membrane</keyword>
<dbReference type="InterPro" id="IPR001245">
    <property type="entry name" value="Ser-Thr/Tyr_kinase_cat_dom"/>
</dbReference>